<dbReference type="InterPro" id="IPR008930">
    <property type="entry name" value="Terpenoid_cyclase/PrenylTrfase"/>
</dbReference>
<dbReference type="Gene3D" id="1.50.10.20">
    <property type="match status" value="1"/>
</dbReference>
<dbReference type="Gene3D" id="2.60.220.30">
    <property type="match status" value="1"/>
</dbReference>
<feature type="chain" id="PRO_5003094257" evidence="2">
    <location>
        <begin position="33"/>
        <end position="928"/>
    </location>
</feature>
<dbReference type="Pfam" id="PF14478">
    <property type="entry name" value="DUF4430"/>
    <property type="match status" value="1"/>
</dbReference>
<dbReference type="Pfam" id="PF02368">
    <property type="entry name" value="Big_2"/>
    <property type="match status" value="1"/>
</dbReference>
<dbReference type="Proteomes" id="UP000000378">
    <property type="component" value="Chromosome"/>
</dbReference>
<protein>
    <submittedName>
        <fullName evidence="4">Ig domain protein group 2 domain protein</fullName>
    </submittedName>
</protein>
<dbReference type="STRING" id="643648.Slip_0327"/>
<keyword evidence="2" id="KW-0732">Signal</keyword>
<dbReference type="SUPFAM" id="SSF48239">
    <property type="entry name" value="Terpenoid cyclases/Protein prenyltransferases"/>
    <property type="match status" value="1"/>
</dbReference>
<dbReference type="InterPro" id="IPR001119">
    <property type="entry name" value="SLH_dom"/>
</dbReference>
<dbReference type="InterPro" id="IPR027954">
    <property type="entry name" value="Transcobalamin-like_C"/>
</dbReference>
<dbReference type="HOGENOM" id="CLU_008214_0_0_9"/>
<dbReference type="RefSeq" id="WP_013174513.1">
    <property type="nucleotide sequence ID" value="NC_014220.1"/>
</dbReference>
<dbReference type="AlphaFoldDB" id="D7CJZ7"/>
<dbReference type="Pfam" id="PF00395">
    <property type="entry name" value="SLH"/>
    <property type="match status" value="3"/>
</dbReference>
<sequence length="928" mass="99684">MHKNGGRKRLVTLVCLLAVLLTTVILPGTAEAQASLNDLAARAVQNNYVLLQTGTPVDDGWTSFGAYDAYVLDKAGVDLSSWVYESQSFKDKVLAKTYQILSNLSGTYSSKLLAQHLLAAQAFGDNEKANQLLQILNDRQTCTGNGSFDNNAFGDLAAFELLGRAGVIGQVYDKNAAIEYILSQRDTSTGAWTSSWNDTVATCQAIRALDYLKHYASGDQTDAVTQAIEAGLEWLKALQKENGSFQDDAGWEDPAIDTAEVIYTLKLLEIDPQTWKSSAENSPVDYLLTGVQNEDGTFGSSKNIMDNTWVLDACLMLGATLSNDQPVGVFIRPAQASVRVGDQQDLTAKLLRLDGTETDVTTQAVWEVSDDSVASIDTGGVLSALAPGTTLVRASYGSLTGTATVTVAAANSGSGTTSGYQTVTVNIAVVGKGGNLLYGPGSVELSPNDRFGLTAMGALDKTGLSWEFSSQWPGLVVAIEGERNEGMNGWCYSVNGSMPSVLPGDCSVRQNDKIIFWYSTNAMSGGPKWEDLVSGKYLQEAQTTAISPEIVQAVKEAVSQYQNELGQVLTGIKILNQDHIMSKSEVEALKKELAENRVSVTVKVGTEEAVLADTKQEVSLLIPAKALNETVEISLKELNSSQVDVQVPGKIASSLYELEPSGTKFASPVTVIIKLPIDEGLKLELLTPAWYDEKDKQWVPIPGLIDAKKGLAIFKTDHFTKFAVVELPPTNQVVVTKQPEKTISFPDVGEKFAWAKEAIEYLAAKGVVRGTGKGFEPARPVIRAEFAAMLANALGLTPDKVRGTGFRDVKYEDWFAGVVGAVANQGLAGGYPDGTFGPGRTITRFEMASILARMPAVPAPGQLSQTVLRDKESTPAWARKSVEYVVERGLMRGCEGSTFQGQRSTTRAEAAVVVYRYLKSQAAEPGSK</sequence>
<dbReference type="SUPFAM" id="SSF49373">
    <property type="entry name" value="Invasin/intimin cell-adhesion fragments"/>
    <property type="match status" value="1"/>
</dbReference>
<dbReference type="Gene3D" id="2.60.40.1080">
    <property type="match status" value="1"/>
</dbReference>
<dbReference type="SMART" id="SM00635">
    <property type="entry name" value="BID_2"/>
    <property type="match status" value="1"/>
</dbReference>
<dbReference type="eggNOG" id="COG5492">
    <property type="taxonomic scope" value="Bacteria"/>
</dbReference>
<dbReference type="EMBL" id="CP002048">
    <property type="protein sequence ID" value="ADI01111.1"/>
    <property type="molecule type" value="Genomic_DNA"/>
</dbReference>
<name>D7CJZ7_SYNLT</name>
<evidence type="ECO:0000259" key="3">
    <source>
        <dbReference type="PROSITE" id="PS51272"/>
    </source>
</evidence>
<accession>D7CJZ7</accession>
<feature type="domain" description="SLH" evidence="3">
    <location>
        <begin position="865"/>
        <end position="928"/>
    </location>
</feature>
<evidence type="ECO:0000313" key="5">
    <source>
        <dbReference type="Proteomes" id="UP000000378"/>
    </source>
</evidence>
<proteinExistence type="predicted"/>
<keyword evidence="5" id="KW-1185">Reference proteome</keyword>
<dbReference type="PANTHER" id="PTHR43308:SF5">
    <property type="entry name" value="S-LAYER PROTEIN _ PEPTIDOGLYCAN ENDO-BETA-N-ACETYLGLUCOSAMINIDASE"/>
    <property type="match status" value="1"/>
</dbReference>
<dbReference type="PANTHER" id="PTHR43308">
    <property type="entry name" value="OUTER MEMBRANE PROTEIN ALPHA-RELATED"/>
    <property type="match status" value="1"/>
</dbReference>
<evidence type="ECO:0000256" key="2">
    <source>
        <dbReference type="SAM" id="SignalP"/>
    </source>
</evidence>
<evidence type="ECO:0000256" key="1">
    <source>
        <dbReference type="ARBA" id="ARBA00022737"/>
    </source>
</evidence>
<dbReference type="PROSITE" id="PS51272">
    <property type="entry name" value="SLH"/>
    <property type="match status" value="3"/>
</dbReference>
<reference evidence="4 5" key="2">
    <citation type="journal article" date="2010" name="Stand. Genomic Sci.">
        <title>Complete genome sequence of Syntrophothermus lipocalidus type strain (TGB-C1).</title>
        <authorList>
            <person name="Djao O.D."/>
            <person name="Zhang X."/>
            <person name="Lucas S."/>
            <person name="Lapidus A."/>
            <person name="Del Rio T.G."/>
            <person name="Nolan M."/>
            <person name="Tice H."/>
            <person name="Cheng J.F."/>
            <person name="Han C."/>
            <person name="Tapia R."/>
            <person name="Goodwin L."/>
            <person name="Pitluck S."/>
            <person name="Liolios K."/>
            <person name="Ivanova N."/>
            <person name="Mavromatis K."/>
            <person name="Mikhailova N."/>
            <person name="Ovchinnikova G."/>
            <person name="Pati A."/>
            <person name="Brambilla E."/>
            <person name="Chen A."/>
            <person name="Palaniappan K."/>
            <person name="Land M."/>
            <person name="Hauser L."/>
            <person name="Chang Y.J."/>
            <person name="Jeffries C.D."/>
            <person name="Rohde M."/>
            <person name="Sikorski J."/>
            <person name="Spring S."/>
            <person name="Goker M."/>
            <person name="Detter J.C."/>
            <person name="Woyke T."/>
            <person name="Bristow J."/>
            <person name="Eisen J.A."/>
            <person name="Markowitz V."/>
            <person name="Hugenholtz P."/>
            <person name="Kyrpides N.C."/>
            <person name="Klenk H.P."/>
        </authorList>
    </citation>
    <scope>NUCLEOTIDE SEQUENCE [LARGE SCALE GENOMIC DNA]</scope>
    <source>
        <strain evidence="5">DSM 12680 / TGB-C1</strain>
    </source>
</reference>
<organism evidence="4 5">
    <name type="scientific">Syntrophothermus lipocalidus (strain DSM 12680 / TGB-C1)</name>
    <dbReference type="NCBI Taxonomy" id="643648"/>
    <lineage>
        <taxon>Bacteria</taxon>
        <taxon>Bacillati</taxon>
        <taxon>Bacillota</taxon>
        <taxon>Clostridia</taxon>
        <taxon>Eubacteriales</taxon>
        <taxon>Syntrophomonadaceae</taxon>
        <taxon>Syntrophothermus</taxon>
    </lineage>
</organism>
<dbReference type="InterPro" id="IPR008964">
    <property type="entry name" value="Invasin/intimin_cell_adhesion"/>
</dbReference>
<dbReference type="CDD" id="cd00688">
    <property type="entry name" value="ISOPREN_C2_like"/>
    <property type="match status" value="1"/>
</dbReference>
<feature type="domain" description="SLH" evidence="3">
    <location>
        <begin position="806"/>
        <end position="864"/>
    </location>
</feature>
<dbReference type="KEGG" id="slp:Slip_0327"/>
<reference evidence="5" key="1">
    <citation type="journal article" date="2010" name="Stand. Genomic Sci.">
        <title>Complete genome sequence of Syntrophothermus lipocalidus type strain (TGB-C1T).</title>
        <authorList>
            <consortium name="US DOE Joint Genome Institute (JGI-PGF)"/>
            <person name="Djao O."/>
            <person name="Zhang X."/>
            <person name="Lucas S."/>
            <person name="Lapidus A."/>
            <person name="Glavina Del Rio T."/>
            <person name="Nolan M."/>
            <person name="Tice H."/>
            <person name="Cheng J."/>
            <person name="Han C."/>
            <person name="Tapia R."/>
            <person name="Goodwin L."/>
            <person name="Pitluck S."/>
            <person name="Liolios K."/>
            <person name="Ivanova N."/>
            <person name="Mavromatis K."/>
            <person name="Mikhailova N."/>
            <person name="Ovchinnikova G."/>
            <person name="Pati A."/>
            <person name="Brambilla E."/>
            <person name="Chen A."/>
            <person name="Palaniappan K."/>
            <person name="Land M."/>
            <person name="Hauser L."/>
            <person name="Chang Y."/>
            <person name="Jeffries C."/>
            <person name="Rohde M."/>
            <person name="Sikorski J."/>
            <person name="Spring S."/>
            <person name="Goker M."/>
            <person name="Detter J."/>
            <person name="Woyke T."/>
            <person name="Bristow J."/>
            <person name="Eisen J."/>
            <person name="Markowitz V."/>
            <person name="Hugenholtz P."/>
            <person name="Kyrpides N."/>
            <person name="Klenk H."/>
        </authorList>
    </citation>
    <scope>NUCLEOTIDE SEQUENCE [LARGE SCALE GENOMIC DNA]</scope>
    <source>
        <strain evidence="5">DSM 12680 / TGB-C1</strain>
    </source>
</reference>
<keyword evidence="1" id="KW-0677">Repeat</keyword>
<evidence type="ECO:0000313" key="4">
    <source>
        <dbReference type="EMBL" id="ADI01111.1"/>
    </source>
</evidence>
<dbReference type="InterPro" id="IPR051465">
    <property type="entry name" value="Cell_Envelope_Struct_Comp"/>
</dbReference>
<dbReference type="InterPro" id="IPR003343">
    <property type="entry name" value="Big_2"/>
</dbReference>
<feature type="domain" description="SLH" evidence="3">
    <location>
        <begin position="742"/>
        <end position="804"/>
    </location>
</feature>
<gene>
    <name evidence="4" type="ordered locus">Slip_0327</name>
</gene>
<feature type="signal peptide" evidence="2">
    <location>
        <begin position="1"/>
        <end position="32"/>
    </location>
</feature>